<dbReference type="SUPFAM" id="SSF51445">
    <property type="entry name" value="(Trans)glycosidases"/>
    <property type="match status" value="1"/>
</dbReference>
<dbReference type="OrthoDB" id="1887033at2759"/>
<keyword evidence="2 5" id="KW-0378">Hydrolase</keyword>
<accession>A0A1E1L452</accession>
<evidence type="ECO:0000259" key="6">
    <source>
        <dbReference type="Pfam" id="PF00150"/>
    </source>
</evidence>
<comment type="similarity">
    <text evidence="1 5">Belongs to the glycosyl hydrolase 5 (cellulase A) family.</text>
</comment>
<dbReference type="Pfam" id="PF00150">
    <property type="entry name" value="Cellulase"/>
    <property type="match status" value="1"/>
</dbReference>
<protein>
    <submittedName>
        <fullName evidence="7">Related to Putative glucan 1,3-beta-glucosidase</fullName>
    </submittedName>
</protein>
<dbReference type="PANTHER" id="PTHR31297:SF43">
    <property type="entry name" value="GLUCAN 1,3-BETA-GLUCOSIDASE 3"/>
    <property type="match status" value="1"/>
</dbReference>
<keyword evidence="8" id="KW-1185">Reference proteome</keyword>
<evidence type="ECO:0000313" key="8">
    <source>
        <dbReference type="Proteomes" id="UP000178912"/>
    </source>
</evidence>
<name>A0A1E1L452_9HELO</name>
<keyword evidence="3 5" id="KW-0326">Glycosidase</keyword>
<evidence type="ECO:0000256" key="1">
    <source>
        <dbReference type="ARBA" id="ARBA00005641"/>
    </source>
</evidence>
<dbReference type="AlphaFoldDB" id="A0A1E1L452"/>
<dbReference type="GO" id="GO:0009986">
    <property type="term" value="C:cell surface"/>
    <property type="evidence" value="ECO:0007669"/>
    <property type="project" value="TreeGrafter"/>
</dbReference>
<evidence type="ECO:0000256" key="2">
    <source>
        <dbReference type="ARBA" id="ARBA00022801"/>
    </source>
</evidence>
<dbReference type="FunFam" id="3.20.20.80:FF:000100">
    <property type="entry name" value="Glycoside hydrolase superfamily"/>
    <property type="match status" value="1"/>
</dbReference>
<reference evidence="8" key="1">
    <citation type="submission" date="2016-03" db="EMBL/GenBank/DDBJ databases">
        <authorList>
            <person name="Guldener U."/>
        </authorList>
    </citation>
    <scope>NUCLEOTIDE SEQUENCE [LARGE SCALE GENOMIC DNA]</scope>
    <source>
        <strain evidence="8">04CH-RAC-A.6.1</strain>
    </source>
</reference>
<dbReference type="GO" id="GO:0005576">
    <property type="term" value="C:extracellular region"/>
    <property type="evidence" value="ECO:0007669"/>
    <property type="project" value="TreeGrafter"/>
</dbReference>
<evidence type="ECO:0000256" key="3">
    <source>
        <dbReference type="ARBA" id="ARBA00023295"/>
    </source>
</evidence>
<dbReference type="GO" id="GO:0005737">
    <property type="term" value="C:cytoplasm"/>
    <property type="evidence" value="ECO:0007669"/>
    <property type="project" value="UniProtKB-ARBA"/>
</dbReference>
<dbReference type="Gene3D" id="3.20.20.80">
    <property type="entry name" value="Glycosidases"/>
    <property type="match status" value="1"/>
</dbReference>
<evidence type="ECO:0000256" key="5">
    <source>
        <dbReference type="RuleBase" id="RU361153"/>
    </source>
</evidence>
<dbReference type="InterPro" id="IPR050386">
    <property type="entry name" value="Glycosyl_hydrolase_5"/>
</dbReference>
<organism evidence="7 8">
    <name type="scientific">Rhynchosporium agropyri</name>
    <dbReference type="NCBI Taxonomy" id="914238"/>
    <lineage>
        <taxon>Eukaryota</taxon>
        <taxon>Fungi</taxon>
        <taxon>Dikarya</taxon>
        <taxon>Ascomycota</taxon>
        <taxon>Pezizomycotina</taxon>
        <taxon>Leotiomycetes</taxon>
        <taxon>Helotiales</taxon>
        <taxon>Ploettnerulaceae</taxon>
        <taxon>Rhynchosporium</taxon>
    </lineage>
</organism>
<feature type="domain" description="Glycoside hydrolase family 5" evidence="6">
    <location>
        <begin position="71"/>
        <end position="316"/>
    </location>
</feature>
<dbReference type="InterPro" id="IPR017853">
    <property type="entry name" value="GH"/>
</dbReference>
<dbReference type="Proteomes" id="UP000178912">
    <property type="component" value="Unassembled WGS sequence"/>
</dbReference>
<gene>
    <name evidence="7" type="ORF">RAG0_11466</name>
</gene>
<dbReference type="GO" id="GO:0071555">
    <property type="term" value="P:cell wall organization"/>
    <property type="evidence" value="ECO:0007669"/>
    <property type="project" value="UniProtKB-KW"/>
</dbReference>
<dbReference type="GO" id="GO:0009251">
    <property type="term" value="P:glucan catabolic process"/>
    <property type="evidence" value="ECO:0007669"/>
    <property type="project" value="TreeGrafter"/>
</dbReference>
<sequence length="507" mass="56361">MSTNQASTISAPTATDVLRYRYHWGANLGSIFVLEKWLSGSMFPANSTGNHELAAVTASVQEIGLEAAKAKWEAHWKEAVSEDEFDWLVKEARCTSIRLPIGFFTLGEEWCKGTNFESVAGVYANAWTAVKEFVERARGRGIGVLLDFHFVYGGANGNAHGSATGRADLWGNATNLGRTKEALGWIAKEAKDMDGVIGLQLVNEAVRNAEGMYQFYEDVITEIARWDETLPIYISDAWDLSTALDWTIGRRALGVPKNPVVVDTHRYYTFSDEDRSQSPQQIIGRIGSELEELDGREGSVADKKDAQLIVGEWSCVLDTKTWARVTPEERVGLVTQFGRVQSQRWQQRAGGSFFWTFKMDWMDGGEWGFAEQSKKHNIVPPEYLALPAREVRDRISAAEANRGALAQTARQSHEEYWNRTAPGNSFDYQLYSDGWNIGFSDAQTFFGMRSQAGLGASVAAEGGDKIGLLEIWVEKRLFESGQKGDSVWIWEQGFRAGIGGSNQLVGM</sequence>
<evidence type="ECO:0000256" key="4">
    <source>
        <dbReference type="ARBA" id="ARBA00023316"/>
    </source>
</evidence>
<evidence type="ECO:0000313" key="7">
    <source>
        <dbReference type="EMBL" id="CZT05295.1"/>
    </source>
</evidence>
<keyword evidence="4" id="KW-0961">Cell wall biogenesis/degradation</keyword>
<dbReference type="EMBL" id="FJUX01000075">
    <property type="protein sequence ID" value="CZT05295.1"/>
    <property type="molecule type" value="Genomic_DNA"/>
</dbReference>
<dbReference type="PANTHER" id="PTHR31297">
    <property type="entry name" value="GLUCAN ENDO-1,6-BETA-GLUCOSIDASE B"/>
    <property type="match status" value="1"/>
</dbReference>
<dbReference type="InterPro" id="IPR001547">
    <property type="entry name" value="Glyco_hydro_5"/>
</dbReference>
<dbReference type="GO" id="GO:0046557">
    <property type="term" value="F:glucan endo-1,6-beta-glucosidase activity"/>
    <property type="evidence" value="ECO:0007669"/>
    <property type="project" value="TreeGrafter"/>
</dbReference>
<proteinExistence type="inferred from homology"/>